<dbReference type="OrthoDB" id="1470350at2759"/>
<dbReference type="InterPro" id="IPR047146">
    <property type="entry name" value="Cyt_P450_E_CYP52_fungi"/>
</dbReference>
<keyword evidence="3 7" id="KW-0479">Metal-binding</keyword>
<dbReference type="GO" id="GO:0020037">
    <property type="term" value="F:heme binding"/>
    <property type="evidence" value="ECO:0007669"/>
    <property type="project" value="InterPro"/>
</dbReference>
<dbReference type="GO" id="GO:0016705">
    <property type="term" value="F:oxidoreductase activity, acting on paired donors, with incorporation or reduction of molecular oxygen"/>
    <property type="evidence" value="ECO:0007669"/>
    <property type="project" value="InterPro"/>
</dbReference>
<feature type="binding site" description="axial binding residue" evidence="7">
    <location>
        <position position="449"/>
    </location>
    <ligand>
        <name>heme</name>
        <dbReference type="ChEBI" id="CHEBI:30413"/>
    </ligand>
    <ligandPart>
        <name>Fe</name>
        <dbReference type="ChEBI" id="CHEBI:18248"/>
    </ligandPart>
</feature>
<dbReference type="EMBL" id="KZ824290">
    <property type="protein sequence ID" value="RAL11208.1"/>
    <property type="molecule type" value="Genomic_DNA"/>
</dbReference>
<dbReference type="PROSITE" id="PS00086">
    <property type="entry name" value="CYTOCHROME_P450"/>
    <property type="match status" value="1"/>
</dbReference>
<dbReference type="RefSeq" id="XP_025550362.1">
    <property type="nucleotide sequence ID" value="XM_025693889.1"/>
</dbReference>
<dbReference type="GeneID" id="37198178"/>
<accession>A0A395HWI8</accession>
<dbReference type="Pfam" id="PF00067">
    <property type="entry name" value="p450"/>
    <property type="match status" value="1"/>
</dbReference>
<dbReference type="GO" id="GO:0005506">
    <property type="term" value="F:iron ion binding"/>
    <property type="evidence" value="ECO:0007669"/>
    <property type="project" value="InterPro"/>
</dbReference>
<dbReference type="PRINTS" id="PR00385">
    <property type="entry name" value="P450"/>
</dbReference>
<dbReference type="Proteomes" id="UP000248961">
    <property type="component" value="Unassembled WGS sequence"/>
</dbReference>
<keyword evidence="6 8" id="KW-0503">Monooxygenase</keyword>
<dbReference type="VEuPathDB" id="FungiDB:BO97DRAFT_392793"/>
<dbReference type="CDD" id="cd11063">
    <property type="entry name" value="CYP52"/>
    <property type="match status" value="1"/>
</dbReference>
<keyword evidence="5 7" id="KW-0408">Iron</keyword>
<dbReference type="AlphaFoldDB" id="A0A395HWI8"/>
<dbReference type="InterPro" id="IPR017972">
    <property type="entry name" value="Cyt_P450_CS"/>
</dbReference>
<keyword evidence="7 8" id="KW-0349">Heme</keyword>
<dbReference type="Gene3D" id="1.10.630.10">
    <property type="entry name" value="Cytochrome P450"/>
    <property type="match status" value="1"/>
</dbReference>
<dbReference type="InterPro" id="IPR036396">
    <property type="entry name" value="Cyt_P450_sf"/>
</dbReference>
<evidence type="ECO:0000256" key="4">
    <source>
        <dbReference type="ARBA" id="ARBA00023002"/>
    </source>
</evidence>
<evidence type="ECO:0000256" key="8">
    <source>
        <dbReference type="RuleBase" id="RU000461"/>
    </source>
</evidence>
<evidence type="ECO:0000256" key="7">
    <source>
        <dbReference type="PIRSR" id="PIRSR602401-1"/>
    </source>
</evidence>
<dbReference type="InterPro" id="IPR001128">
    <property type="entry name" value="Cyt_P450"/>
</dbReference>
<evidence type="ECO:0000256" key="5">
    <source>
        <dbReference type="ARBA" id="ARBA00023004"/>
    </source>
</evidence>
<name>A0A395HWI8_ASPHC</name>
<protein>
    <submittedName>
        <fullName evidence="9">Putative cytochrome P450 oxidoreductase/alkane hydroxylase</fullName>
    </submittedName>
</protein>
<evidence type="ECO:0000256" key="2">
    <source>
        <dbReference type="ARBA" id="ARBA00010617"/>
    </source>
</evidence>
<dbReference type="PRINTS" id="PR00463">
    <property type="entry name" value="EP450I"/>
</dbReference>
<evidence type="ECO:0000313" key="9">
    <source>
        <dbReference type="EMBL" id="RAL11208.1"/>
    </source>
</evidence>
<evidence type="ECO:0000256" key="1">
    <source>
        <dbReference type="ARBA" id="ARBA00001971"/>
    </source>
</evidence>
<evidence type="ECO:0000256" key="3">
    <source>
        <dbReference type="ARBA" id="ARBA00022723"/>
    </source>
</evidence>
<keyword evidence="10" id="KW-1185">Reference proteome</keyword>
<proteinExistence type="inferred from homology"/>
<comment type="cofactor">
    <cofactor evidence="1 7">
        <name>heme</name>
        <dbReference type="ChEBI" id="CHEBI:30413"/>
    </cofactor>
</comment>
<evidence type="ECO:0000256" key="6">
    <source>
        <dbReference type="ARBA" id="ARBA00023033"/>
    </source>
</evidence>
<dbReference type="STRING" id="1450537.A0A395HWI8"/>
<dbReference type="GO" id="GO:0004497">
    <property type="term" value="F:monooxygenase activity"/>
    <property type="evidence" value="ECO:0007669"/>
    <property type="project" value="UniProtKB-KW"/>
</dbReference>
<sequence length="500" mass="56566">MGILTEPSTVALLSIVAVTLLLLLRTSRKFYQHERQLGCGEVTSEDVSWIDFLGITKLVEFARHFQHKTALEYTDQLFTRYGSTYMSKILGYRIHFTCDPKNIKHILSTGFADYDSSKLRGPLFNPITPHGIFTVDGPDWRAMRDQLRTQLSNNRGICDFAMFERQFQILLQHVPSNGQKFDIQASFISLAIDIQSEFALGDSISNLHPSPAPAKKHFAEDLHVIKETIVRDGFRGPLRHLSSKLEFRQSCVRARRFVMGYAEREMAKHSAVKMQTSDQGYYFMRGLCDRGADAAQLANQTLSILLANDSIATTLSGIFFLLSQHKWVVSRLRQSILDEIGSDLPTYDQLTKLVYLRYVIQESMRLFPAAPLNARTANKHTVLPFGGGPDGKQPILIRQGDVLVFSSWSSHRSEENFGAKPEEFRPERWEKLKGDVPGFIPFNKGPRICPGQNYAMVVVSYIVARLMQTFSTVTDYNPGPWVERISMTLENDNGVLVGLS</sequence>
<comment type="similarity">
    <text evidence="2 8">Belongs to the cytochrome P450 family.</text>
</comment>
<dbReference type="PANTHER" id="PTHR24287">
    <property type="entry name" value="P450, PUTATIVE (EUROFUNG)-RELATED"/>
    <property type="match status" value="1"/>
</dbReference>
<dbReference type="InterPro" id="IPR002401">
    <property type="entry name" value="Cyt_P450_E_grp-I"/>
</dbReference>
<dbReference type="PANTHER" id="PTHR24287:SF17">
    <property type="entry name" value="P450, PUTATIVE (EUROFUNG)-RELATED"/>
    <property type="match status" value="1"/>
</dbReference>
<evidence type="ECO:0000313" key="10">
    <source>
        <dbReference type="Proteomes" id="UP000248961"/>
    </source>
</evidence>
<organism evidence="9 10">
    <name type="scientific">Aspergillus homomorphus (strain CBS 101889)</name>
    <dbReference type="NCBI Taxonomy" id="1450537"/>
    <lineage>
        <taxon>Eukaryota</taxon>
        <taxon>Fungi</taxon>
        <taxon>Dikarya</taxon>
        <taxon>Ascomycota</taxon>
        <taxon>Pezizomycotina</taxon>
        <taxon>Eurotiomycetes</taxon>
        <taxon>Eurotiomycetidae</taxon>
        <taxon>Eurotiales</taxon>
        <taxon>Aspergillaceae</taxon>
        <taxon>Aspergillus</taxon>
        <taxon>Aspergillus subgen. Circumdati</taxon>
    </lineage>
</organism>
<gene>
    <name evidence="9" type="ORF">BO97DRAFT_392793</name>
</gene>
<reference evidence="9 10" key="1">
    <citation type="submission" date="2018-02" db="EMBL/GenBank/DDBJ databases">
        <title>The genomes of Aspergillus section Nigri reveals drivers in fungal speciation.</title>
        <authorList>
            <consortium name="DOE Joint Genome Institute"/>
            <person name="Vesth T.C."/>
            <person name="Nybo J."/>
            <person name="Theobald S."/>
            <person name="Brandl J."/>
            <person name="Frisvad J.C."/>
            <person name="Nielsen K.F."/>
            <person name="Lyhne E.K."/>
            <person name="Kogle M.E."/>
            <person name="Kuo A."/>
            <person name="Riley R."/>
            <person name="Clum A."/>
            <person name="Nolan M."/>
            <person name="Lipzen A."/>
            <person name="Salamov A."/>
            <person name="Henrissat B."/>
            <person name="Wiebenga A."/>
            <person name="De vries R.P."/>
            <person name="Grigoriev I.V."/>
            <person name="Mortensen U.H."/>
            <person name="Andersen M.R."/>
            <person name="Baker S.E."/>
        </authorList>
    </citation>
    <scope>NUCLEOTIDE SEQUENCE [LARGE SCALE GENOMIC DNA]</scope>
    <source>
        <strain evidence="9 10">CBS 101889</strain>
    </source>
</reference>
<dbReference type="SUPFAM" id="SSF48264">
    <property type="entry name" value="Cytochrome P450"/>
    <property type="match status" value="1"/>
</dbReference>
<keyword evidence="4 8" id="KW-0560">Oxidoreductase</keyword>